<protein>
    <submittedName>
        <fullName evidence="1">Uncharacterized protein</fullName>
    </submittedName>
</protein>
<reference evidence="1" key="1">
    <citation type="submission" date="2019-04" db="EMBL/GenBank/DDBJ databases">
        <title>Sequencing of skin fungus with MAO and IRED activity.</title>
        <authorList>
            <person name="Marsaioli A.J."/>
            <person name="Bonatto J.M.C."/>
            <person name="Reis Junior O."/>
        </authorList>
    </citation>
    <scope>NUCLEOTIDE SEQUENCE</scope>
    <source>
        <strain evidence="1">28M1</strain>
    </source>
</reference>
<dbReference type="AlphaFoldDB" id="A0A9P5C692"/>
<dbReference type="Proteomes" id="UP000758155">
    <property type="component" value="Unassembled WGS sequence"/>
</dbReference>
<proteinExistence type="predicted"/>
<dbReference type="OrthoDB" id="3790529at2759"/>
<keyword evidence="2" id="KW-1185">Reference proteome</keyword>
<name>A0A9P5C692_9PLEO</name>
<gene>
    <name evidence="1" type="ORF">E8E12_009823</name>
</gene>
<sequence length="153" mass="16948">MRTVTRSATIASTRCTKASRVKYANHNTTNFATLNNGLKESSIRVLPSSPIAVAKSLNQQKKSSTPPSTASSWPVGVHARALDENRKLDKFSETLVHDEKQGKIARVWEPVEKELWLERFGGPWETMERVTGGGTVVLRDVGEDGKAYLRVLI</sequence>
<accession>A0A9P5C692</accession>
<evidence type="ECO:0000313" key="2">
    <source>
        <dbReference type="Proteomes" id="UP000758155"/>
    </source>
</evidence>
<comment type="caution">
    <text evidence="1">The sequence shown here is derived from an EMBL/GenBank/DDBJ whole genome shotgun (WGS) entry which is preliminary data.</text>
</comment>
<dbReference type="EMBL" id="SWKV01000003">
    <property type="protein sequence ID" value="KAF3046978.1"/>
    <property type="molecule type" value="Genomic_DNA"/>
</dbReference>
<organism evidence="1 2">
    <name type="scientific">Didymella heteroderae</name>
    <dbReference type="NCBI Taxonomy" id="1769908"/>
    <lineage>
        <taxon>Eukaryota</taxon>
        <taxon>Fungi</taxon>
        <taxon>Dikarya</taxon>
        <taxon>Ascomycota</taxon>
        <taxon>Pezizomycotina</taxon>
        <taxon>Dothideomycetes</taxon>
        <taxon>Pleosporomycetidae</taxon>
        <taxon>Pleosporales</taxon>
        <taxon>Pleosporineae</taxon>
        <taxon>Didymellaceae</taxon>
        <taxon>Didymella</taxon>
    </lineage>
</organism>
<evidence type="ECO:0000313" key="1">
    <source>
        <dbReference type="EMBL" id="KAF3046978.1"/>
    </source>
</evidence>